<dbReference type="Gene3D" id="3.20.20.80">
    <property type="entry name" value="Glycosidases"/>
    <property type="match status" value="1"/>
</dbReference>
<evidence type="ECO:0000313" key="6">
    <source>
        <dbReference type="EMBL" id="MFC5068882.1"/>
    </source>
</evidence>
<dbReference type="InterPro" id="IPR017853">
    <property type="entry name" value="GH"/>
</dbReference>
<dbReference type="SUPFAM" id="SSF81296">
    <property type="entry name" value="E set domains"/>
    <property type="match status" value="1"/>
</dbReference>
<gene>
    <name evidence="6" type="primary">glgX</name>
    <name evidence="6" type="ORF">ACFPFW_12775</name>
</gene>
<feature type="region of interest" description="Disordered" evidence="4">
    <location>
        <begin position="475"/>
        <end position="495"/>
    </location>
</feature>
<comment type="caution">
    <text evidence="6">The sequence shown here is derived from an EMBL/GenBank/DDBJ whole genome shotgun (WGS) entry which is preliminary data.</text>
</comment>
<dbReference type="SUPFAM" id="SSF51011">
    <property type="entry name" value="Glycosyl hydrolase domain"/>
    <property type="match status" value="1"/>
</dbReference>
<keyword evidence="2 6" id="KW-0378">Hydrolase</keyword>
<comment type="similarity">
    <text evidence="1">Belongs to the glycosyl hydrolase 13 family.</text>
</comment>
<dbReference type="InterPro" id="IPR011837">
    <property type="entry name" value="Glycogen_debranch_GlgX"/>
</dbReference>
<dbReference type="InterPro" id="IPR013780">
    <property type="entry name" value="Glyco_hydro_b"/>
</dbReference>
<evidence type="ECO:0000259" key="5">
    <source>
        <dbReference type="SMART" id="SM00642"/>
    </source>
</evidence>
<dbReference type="GO" id="GO:0120549">
    <property type="term" value="F:limit dextrin alpha-1,6-maltotetraose-hydrolase activity"/>
    <property type="evidence" value="ECO:0007669"/>
    <property type="project" value="UniProtKB-EC"/>
</dbReference>
<dbReference type="Pfam" id="PF00128">
    <property type="entry name" value="Alpha-amylase"/>
    <property type="match status" value="1"/>
</dbReference>
<sequence>MVSITKSGRELYPGEPSPLGANWNGRGTNFAIFSAHAERIELCIFDADGTNEIERITLPEFTNEVWHGFLPGVGPGTVYGYRVHGPYDPENGHRFNPNKLLIDPYARELVGELNWSPAHFGYILDAEDKDLSFDDRDSAPGMPKCRVIDPQDYDWKGDRSPRIPHSRTIFYETHVRGFTKLHPAVPENFRGTFDGFSHPSVVDYIKGLGVTSVELLPIHAYPDDEHLISKGLANFWGYNTMAFFAPEQRYLGPKGLNGLRDMVRAYHDAGIEVILDVVYNHTAEGNELGPTLSFKGIDNFSYYRTMKDEPRYYINDTGTGNTVNTSHPRVLQMILDSLRYWVEHIHVDGFRFDLGTILGREPSGFDQRGGFFDAVGQDPVLSRVKLVGEPWDIGPGGYQVGGFPPGWSEWNDKYRDTVRDYWRDEEGTASDFAARFTGSGDIYDLRGRRPWAGVNFITAHDGFTLHDIVSYNEKHNDANGENGQDGHGDNRSFNFGAEGPTDDEGIIGAREQQKRNFLATLLLSHGTPMLLAGDERGRTQQGNNNGYCQDNEISWVSWKVGDREKTLADFVRRLIELRNAQPLLRRDSFRDGMIVTWLNPSGGEQTAEQWADVGATSIGVRLSRDDLKDQPDVWSDIIVLFNPHSGPVAFNLPSREDRPWHTALDTAYPNAEEPKTGSEQITVDGRSLVVLV</sequence>
<dbReference type="InterPro" id="IPR004193">
    <property type="entry name" value="Glyco_hydro_13_N"/>
</dbReference>
<evidence type="ECO:0000256" key="2">
    <source>
        <dbReference type="ARBA" id="ARBA00022801"/>
    </source>
</evidence>
<keyword evidence="3 6" id="KW-0326">Glycosidase</keyword>
<dbReference type="CDD" id="cd11326">
    <property type="entry name" value="AmyAc_Glg_debranch"/>
    <property type="match status" value="1"/>
</dbReference>
<dbReference type="Gene3D" id="2.60.40.1180">
    <property type="entry name" value="Golgi alpha-mannosidase II"/>
    <property type="match status" value="1"/>
</dbReference>
<name>A0ABV9Z439_9HYPH</name>
<evidence type="ECO:0000313" key="7">
    <source>
        <dbReference type="Proteomes" id="UP001595796"/>
    </source>
</evidence>
<dbReference type="CDD" id="cd02856">
    <property type="entry name" value="E_set_GDE_Isoamylase_N"/>
    <property type="match status" value="1"/>
</dbReference>
<dbReference type="Gene3D" id="2.60.40.10">
    <property type="entry name" value="Immunoglobulins"/>
    <property type="match status" value="1"/>
</dbReference>
<evidence type="ECO:0000256" key="4">
    <source>
        <dbReference type="SAM" id="MobiDB-lite"/>
    </source>
</evidence>
<dbReference type="Proteomes" id="UP001595796">
    <property type="component" value="Unassembled WGS sequence"/>
</dbReference>
<dbReference type="Pfam" id="PF02922">
    <property type="entry name" value="CBM_48"/>
    <property type="match status" value="1"/>
</dbReference>
<dbReference type="InterPro" id="IPR013783">
    <property type="entry name" value="Ig-like_fold"/>
</dbReference>
<organism evidence="6 7">
    <name type="scientific">Flaviflagellibacter deserti</name>
    <dbReference type="NCBI Taxonomy" id="2267266"/>
    <lineage>
        <taxon>Bacteria</taxon>
        <taxon>Pseudomonadati</taxon>
        <taxon>Pseudomonadota</taxon>
        <taxon>Alphaproteobacteria</taxon>
        <taxon>Hyphomicrobiales</taxon>
        <taxon>Flaviflagellibacter</taxon>
    </lineage>
</organism>
<dbReference type="SMART" id="SM00642">
    <property type="entry name" value="Aamy"/>
    <property type="match status" value="1"/>
</dbReference>
<dbReference type="InterPro" id="IPR014756">
    <property type="entry name" value="Ig_E-set"/>
</dbReference>
<proteinExistence type="inferred from homology"/>
<feature type="compositionally biased region" description="Basic and acidic residues" evidence="4">
    <location>
        <begin position="475"/>
        <end position="490"/>
    </location>
</feature>
<dbReference type="RefSeq" id="WP_114956883.1">
    <property type="nucleotide sequence ID" value="NZ_JBHSJF010000006.1"/>
</dbReference>
<dbReference type="SUPFAM" id="SSF51445">
    <property type="entry name" value="(Trans)glycosidases"/>
    <property type="match status" value="1"/>
</dbReference>
<feature type="domain" description="Glycosyl hydrolase family 13 catalytic" evidence="5">
    <location>
        <begin position="190"/>
        <end position="578"/>
    </location>
</feature>
<keyword evidence="7" id="KW-1185">Reference proteome</keyword>
<dbReference type="EC" id="3.2.1.196" evidence="6"/>
<dbReference type="InterPro" id="IPR044505">
    <property type="entry name" value="GlgX_Isoamylase_N_E_set"/>
</dbReference>
<protein>
    <submittedName>
        <fullName evidence="6">Glycogen debranching protein GlgX</fullName>
        <ecNumber evidence="6">3.2.1.196</ecNumber>
    </submittedName>
</protein>
<dbReference type="EMBL" id="JBHSJF010000006">
    <property type="protein sequence ID" value="MFC5068882.1"/>
    <property type="molecule type" value="Genomic_DNA"/>
</dbReference>
<dbReference type="PANTHER" id="PTHR43002">
    <property type="entry name" value="GLYCOGEN DEBRANCHING ENZYME"/>
    <property type="match status" value="1"/>
</dbReference>
<evidence type="ECO:0000256" key="1">
    <source>
        <dbReference type="ARBA" id="ARBA00008061"/>
    </source>
</evidence>
<accession>A0ABV9Z439</accession>
<reference evidence="7" key="1">
    <citation type="journal article" date="2019" name="Int. J. Syst. Evol. Microbiol.">
        <title>The Global Catalogue of Microorganisms (GCM) 10K type strain sequencing project: providing services to taxonomists for standard genome sequencing and annotation.</title>
        <authorList>
            <consortium name="The Broad Institute Genomics Platform"/>
            <consortium name="The Broad Institute Genome Sequencing Center for Infectious Disease"/>
            <person name="Wu L."/>
            <person name="Ma J."/>
        </authorList>
    </citation>
    <scope>NUCLEOTIDE SEQUENCE [LARGE SCALE GENOMIC DNA]</scope>
    <source>
        <strain evidence="7">CGMCC 1.16444</strain>
    </source>
</reference>
<evidence type="ECO:0000256" key="3">
    <source>
        <dbReference type="ARBA" id="ARBA00023295"/>
    </source>
</evidence>
<dbReference type="InterPro" id="IPR006047">
    <property type="entry name" value="GH13_cat_dom"/>
</dbReference>
<dbReference type="NCBIfam" id="TIGR02100">
    <property type="entry name" value="glgX_debranch"/>
    <property type="match status" value="1"/>
</dbReference>